<dbReference type="PROSITE" id="PS51257">
    <property type="entry name" value="PROKAR_LIPOPROTEIN"/>
    <property type="match status" value="1"/>
</dbReference>
<organism evidence="3 4">
    <name type="scientific">Thermovibrio ammonificans (strain DSM 15698 / JCM 12110 / HB-1)</name>
    <dbReference type="NCBI Taxonomy" id="648996"/>
    <lineage>
        <taxon>Bacteria</taxon>
        <taxon>Pseudomonadati</taxon>
        <taxon>Aquificota</taxon>
        <taxon>Aquificia</taxon>
        <taxon>Desulfurobacteriales</taxon>
        <taxon>Desulfurobacteriaceae</taxon>
        <taxon>Thermovibrio</taxon>
    </lineage>
</organism>
<dbReference type="CDD" id="cd20684">
    <property type="entry name" value="CdiA-CT_Yk_RNaseA-like"/>
    <property type="match status" value="1"/>
</dbReference>
<dbReference type="Pfam" id="PF18431">
    <property type="entry name" value="RNAse_A_bac"/>
    <property type="match status" value="1"/>
</dbReference>
<dbReference type="EMBL" id="CP002444">
    <property type="protein sequence ID" value="ADU97277.1"/>
    <property type="molecule type" value="Genomic_DNA"/>
</dbReference>
<reference evidence="3" key="1">
    <citation type="submission" date="2011-01" db="EMBL/GenBank/DDBJ databases">
        <title>Complete sequence of chromosome of Thermovibrio ammonificans HB-1.</title>
        <authorList>
            <consortium name="US DOE Joint Genome Institute"/>
            <person name="Lucas S."/>
            <person name="Copeland A."/>
            <person name="Lapidus A."/>
            <person name="Cheng J.-F."/>
            <person name="Goodwin L."/>
            <person name="Pitluck S."/>
            <person name="Davenport K."/>
            <person name="Detter J.C."/>
            <person name="Han C."/>
            <person name="Tapia R."/>
            <person name="Land M."/>
            <person name="Hauser L."/>
            <person name="Kyrpides N."/>
            <person name="Ivanova N."/>
            <person name="Ovchinnikova G."/>
            <person name="Vetriani C."/>
            <person name="Woyke T."/>
        </authorList>
    </citation>
    <scope>NUCLEOTIDE SEQUENCE [LARGE SCALE GENOMIC DNA]</scope>
    <source>
        <strain evidence="3">HB-1</strain>
    </source>
</reference>
<feature type="chain" id="PRO_5003227192" description="Bacterial CdiA-CT RNAse A domain-containing protein" evidence="1">
    <location>
        <begin position="20"/>
        <end position="166"/>
    </location>
</feature>
<feature type="domain" description="Bacterial CdiA-CT RNAse A" evidence="2">
    <location>
        <begin position="52"/>
        <end position="165"/>
    </location>
</feature>
<gene>
    <name evidence="3" type="ordered locus">Theam_1314</name>
</gene>
<dbReference type="RefSeq" id="WP_013538063.1">
    <property type="nucleotide sequence ID" value="NC_014926.1"/>
</dbReference>
<protein>
    <recommendedName>
        <fullName evidence="2">Bacterial CdiA-CT RNAse A domain-containing protein</fullName>
    </recommendedName>
</protein>
<evidence type="ECO:0000313" key="3">
    <source>
        <dbReference type="EMBL" id="ADU97277.1"/>
    </source>
</evidence>
<evidence type="ECO:0000313" key="4">
    <source>
        <dbReference type="Proteomes" id="UP000006362"/>
    </source>
</evidence>
<dbReference type="HOGENOM" id="CLU_1601897_0_0_0"/>
<dbReference type="InterPro" id="IPR041436">
    <property type="entry name" value="RNAse_A_bac"/>
</dbReference>
<dbReference type="KEGG" id="tam:Theam_1314"/>
<dbReference type="AlphaFoldDB" id="E8T3E5"/>
<name>E8T3E5_THEA1</name>
<evidence type="ECO:0000256" key="1">
    <source>
        <dbReference type="SAM" id="SignalP"/>
    </source>
</evidence>
<evidence type="ECO:0000259" key="2">
    <source>
        <dbReference type="Pfam" id="PF18431"/>
    </source>
</evidence>
<dbReference type="Proteomes" id="UP000006362">
    <property type="component" value="Chromosome"/>
</dbReference>
<sequence length="166" mass="18977">MKKLLTFLLVLLLPLLSLTGCLQEKPQEPKVNHAALKELGYRGLAFYERHGGHTIRKHVGKTGSWLKERLKREERLKSASTFYDLKTAERVVEAAISQNREKILRWLKNPNAPNKLVITYRGSKPIGFKVTRVQKGVFEESTCTDARVILKKDGRFGYIVLTAYPI</sequence>
<proteinExistence type="predicted"/>
<feature type="signal peptide" evidence="1">
    <location>
        <begin position="1"/>
        <end position="19"/>
    </location>
</feature>
<dbReference type="OrthoDB" id="1938617at2"/>
<dbReference type="STRING" id="648996.Theam_1314"/>
<keyword evidence="4" id="KW-1185">Reference proteome</keyword>
<accession>E8T3E5</accession>
<keyword evidence="1" id="KW-0732">Signal</keyword>